<reference evidence="1" key="1">
    <citation type="submission" date="2023-07" db="EMBL/GenBank/DDBJ databases">
        <title>Black Yeasts Isolated from many extreme environments.</title>
        <authorList>
            <person name="Coleine C."/>
            <person name="Stajich J.E."/>
            <person name="Selbmann L."/>
        </authorList>
    </citation>
    <scope>NUCLEOTIDE SEQUENCE</scope>
    <source>
        <strain evidence="1">CCFEE 5714</strain>
    </source>
</reference>
<comment type="caution">
    <text evidence="1">The sequence shown here is derived from an EMBL/GenBank/DDBJ whole genome shotgun (WGS) entry which is preliminary data.</text>
</comment>
<proteinExistence type="predicted"/>
<organism evidence="1 2">
    <name type="scientific">Vermiconidia calcicola</name>
    <dbReference type="NCBI Taxonomy" id="1690605"/>
    <lineage>
        <taxon>Eukaryota</taxon>
        <taxon>Fungi</taxon>
        <taxon>Dikarya</taxon>
        <taxon>Ascomycota</taxon>
        <taxon>Pezizomycotina</taxon>
        <taxon>Dothideomycetes</taxon>
        <taxon>Dothideomycetidae</taxon>
        <taxon>Mycosphaerellales</taxon>
        <taxon>Extremaceae</taxon>
        <taxon>Vermiconidia</taxon>
    </lineage>
</organism>
<protein>
    <submittedName>
        <fullName evidence="1">Uncharacterized protein</fullName>
    </submittedName>
</protein>
<evidence type="ECO:0000313" key="2">
    <source>
        <dbReference type="Proteomes" id="UP001281147"/>
    </source>
</evidence>
<sequence>MTFPLLKLPPELRNRIYEFAVPSPNVVNLEPWTFCWMPRGSGTPPIDQTLVAQPALSKTCRQIRAEALTIFYTSTVFLMDDYLDNRAAIEPWLVAIGGENRARLRQVYIEHELDAEECCFHGIAGEDVSLESVMARDDVKALLDEWRGRHMGGKVLRMTFGQD</sequence>
<evidence type="ECO:0000313" key="1">
    <source>
        <dbReference type="EMBL" id="KAK3724911.1"/>
    </source>
</evidence>
<accession>A0ACC3NXW5</accession>
<gene>
    <name evidence="1" type="ORF">LTR37_000959</name>
</gene>
<keyword evidence="2" id="KW-1185">Reference proteome</keyword>
<name>A0ACC3NXW5_9PEZI</name>
<dbReference type="Proteomes" id="UP001281147">
    <property type="component" value="Unassembled WGS sequence"/>
</dbReference>
<dbReference type="EMBL" id="JAUTXU010000004">
    <property type="protein sequence ID" value="KAK3724911.1"/>
    <property type="molecule type" value="Genomic_DNA"/>
</dbReference>